<evidence type="ECO:0000313" key="2">
    <source>
        <dbReference type="EMBL" id="KAK0667867.1"/>
    </source>
</evidence>
<sequence>MRTSSILATVSALALTATATPLFTSPSNQMNPLVKERQQCGTIYPNLRNSPTAPPPYQVSISSADASGIEIGFAIPSSVVAAGTGPCELVLDLSSSQAAVDGSAKVNVYALDGPDANALVGTTQFYQGSKATINSWACREQMCFRLEVAQESDGKEVSFEEVGVQGAGFWMKYGC</sequence>
<accession>A0AA40DBG4</accession>
<organism evidence="2 3">
    <name type="scientific">Cercophora samala</name>
    <dbReference type="NCBI Taxonomy" id="330535"/>
    <lineage>
        <taxon>Eukaryota</taxon>
        <taxon>Fungi</taxon>
        <taxon>Dikarya</taxon>
        <taxon>Ascomycota</taxon>
        <taxon>Pezizomycotina</taxon>
        <taxon>Sordariomycetes</taxon>
        <taxon>Sordariomycetidae</taxon>
        <taxon>Sordariales</taxon>
        <taxon>Lasiosphaeriaceae</taxon>
        <taxon>Cercophora</taxon>
    </lineage>
</organism>
<protein>
    <recommendedName>
        <fullName evidence="4">Ubiquitin 3 binding protein But2 C-terminal domain-containing protein</fullName>
    </recommendedName>
</protein>
<feature type="signal peptide" evidence="1">
    <location>
        <begin position="1"/>
        <end position="19"/>
    </location>
</feature>
<evidence type="ECO:0008006" key="4">
    <source>
        <dbReference type="Google" id="ProtNLM"/>
    </source>
</evidence>
<dbReference type="EMBL" id="JAULSY010000065">
    <property type="protein sequence ID" value="KAK0667867.1"/>
    <property type="molecule type" value="Genomic_DNA"/>
</dbReference>
<evidence type="ECO:0000313" key="3">
    <source>
        <dbReference type="Proteomes" id="UP001174997"/>
    </source>
</evidence>
<name>A0AA40DBG4_9PEZI</name>
<feature type="chain" id="PRO_5041240161" description="Ubiquitin 3 binding protein But2 C-terminal domain-containing protein" evidence="1">
    <location>
        <begin position="20"/>
        <end position="175"/>
    </location>
</feature>
<keyword evidence="3" id="KW-1185">Reference proteome</keyword>
<proteinExistence type="predicted"/>
<comment type="caution">
    <text evidence="2">The sequence shown here is derived from an EMBL/GenBank/DDBJ whole genome shotgun (WGS) entry which is preliminary data.</text>
</comment>
<evidence type="ECO:0000256" key="1">
    <source>
        <dbReference type="SAM" id="SignalP"/>
    </source>
</evidence>
<dbReference type="AlphaFoldDB" id="A0AA40DBG4"/>
<keyword evidence="1" id="KW-0732">Signal</keyword>
<dbReference type="Proteomes" id="UP001174997">
    <property type="component" value="Unassembled WGS sequence"/>
</dbReference>
<reference evidence="2" key="1">
    <citation type="submission" date="2023-06" db="EMBL/GenBank/DDBJ databases">
        <title>Genome-scale phylogeny and comparative genomics of the fungal order Sordariales.</title>
        <authorList>
            <consortium name="Lawrence Berkeley National Laboratory"/>
            <person name="Hensen N."/>
            <person name="Bonometti L."/>
            <person name="Westerberg I."/>
            <person name="Brannstrom I.O."/>
            <person name="Guillou S."/>
            <person name="Cros-Aarteil S."/>
            <person name="Calhoun S."/>
            <person name="Haridas S."/>
            <person name="Kuo A."/>
            <person name="Mondo S."/>
            <person name="Pangilinan J."/>
            <person name="Riley R."/>
            <person name="Labutti K."/>
            <person name="Andreopoulos B."/>
            <person name="Lipzen A."/>
            <person name="Chen C."/>
            <person name="Yanf M."/>
            <person name="Daum C."/>
            <person name="Ng V."/>
            <person name="Clum A."/>
            <person name="Steindorff A."/>
            <person name="Ohm R."/>
            <person name="Martin F."/>
            <person name="Silar P."/>
            <person name="Natvig D."/>
            <person name="Lalanne C."/>
            <person name="Gautier V."/>
            <person name="Ament-Velasquez S.L."/>
            <person name="Kruys A."/>
            <person name="Hutchinson M.I."/>
            <person name="Powell A.J."/>
            <person name="Barry K."/>
            <person name="Miller A.N."/>
            <person name="Grigoriev I.V."/>
            <person name="Debuchy R."/>
            <person name="Gladieux P."/>
            <person name="Thoren M.H."/>
            <person name="Johannesson H."/>
        </authorList>
    </citation>
    <scope>NUCLEOTIDE SEQUENCE</scope>
    <source>
        <strain evidence="2">CBS 307.81</strain>
    </source>
</reference>
<gene>
    <name evidence="2" type="ORF">QBC41DRAFT_227518</name>
</gene>